<dbReference type="RefSeq" id="WP_025163915.1">
    <property type="nucleotide sequence ID" value="NZ_AWSQ01000001.1"/>
</dbReference>
<accession>A0A0A1YQ06</accession>
<organism evidence="1 2">
    <name type="scientific">Pseudomonas taeanensis MS-3</name>
    <dbReference type="NCBI Taxonomy" id="1395571"/>
    <lineage>
        <taxon>Bacteria</taxon>
        <taxon>Pseudomonadati</taxon>
        <taxon>Pseudomonadota</taxon>
        <taxon>Gammaproteobacteria</taxon>
        <taxon>Pseudomonadales</taxon>
        <taxon>Pseudomonadaceae</taxon>
        <taxon>Pseudomonas</taxon>
    </lineage>
</organism>
<dbReference type="OrthoDB" id="3837964at2"/>
<evidence type="ECO:0008006" key="3">
    <source>
        <dbReference type="Google" id="ProtNLM"/>
    </source>
</evidence>
<keyword evidence="2" id="KW-1185">Reference proteome</keyword>
<dbReference type="Proteomes" id="UP000030063">
    <property type="component" value="Unassembled WGS sequence"/>
</dbReference>
<name>A0A0A1YQ06_9PSED</name>
<gene>
    <name evidence="1" type="ORF">TMS3_0103840</name>
</gene>
<comment type="caution">
    <text evidence="1">The sequence shown here is derived from an EMBL/GenBank/DDBJ whole genome shotgun (WGS) entry which is preliminary data.</text>
</comment>
<protein>
    <recommendedName>
        <fullName evidence="3">Restriction endonuclease</fullName>
    </recommendedName>
</protein>
<proteinExistence type="predicted"/>
<sequence length="333" mass="37684">MKWKNRNLRELAHLVCGDPAPDGVTYFRYRSSSYLTEFFEDCDLDFVHDGSTRWSWVADRLTDVLAQPQVSPTIPPDSFIRIIRALLDRADTQPGDPTREKALSKLNAVLAREGWEAFYDELMIGQLRHLATNTVAQIANPHRPMTSAELVRKEQLTAYLNSCSEDQLIEDVLLPLFRQLGFHRVTAAGHKDKALEYGKDIWMKYTLPTLHVIYFGIQVKKGKLDSSGVSKAGSANIAEIYNQVHMMLGHEIFDSELSRRVLVDHAFIVAGGEITKQARNWIGNKLDAAKRSQIMFMDREDIINLYTVTNLALPKSTGTPSPSDDTFDLDIPF</sequence>
<dbReference type="eggNOG" id="ENOG502Z84K">
    <property type="taxonomic scope" value="Bacteria"/>
</dbReference>
<evidence type="ECO:0000313" key="2">
    <source>
        <dbReference type="Proteomes" id="UP000030063"/>
    </source>
</evidence>
<dbReference type="EMBL" id="AWSQ01000001">
    <property type="protein sequence ID" value="KFX71083.1"/>
    <property type="molecule type" value="Genomic_DNA"/>
</dbReference>
<reference evidence="1 2" key="1">
    <citation type="journal article" date="2014" name="Genome Announc.">
        <title>Draft Genome Sequence of Petroleum Oil-Degrading Marine Bacterium Pseudomonas taeanensis Strain MS-3, Isolated from a Crude Oil-Contaminated Seashore.</title>
        <authorList>
            <person name="Lee S.Y."/>
            <person name="Kim S.H."/>
            <person name="Lee D.G."/>
            <person name="Shin S."/>
            <person name="Yun S.H."/>
            <person name="Choi C.W."/>
            <person name="Chung Y.H."/>
            <person name="Choi J.S."/>
            <person name="Kahng H.Y."/>
            <person name="Kim S.I."/>
        </authorList>
    </citation>
    <scope>NUCLEOTIDE SEQUENCE [LARGE SCALE GENOMIC DNA]</scope>
    <source>
        <strain evidence="1 2">MS-3</strain>
    </source>
</reference>
<dbReference type="AlphaFoldDB" id="A0A0A1YQ06"/>
<evidence type="ECO:0000313" key="1">
    <source>
        <dbReference type="EMBL" id="KFX71083.1"/>
    </source>
</evidence>